<dbReference type="SMART" id="SM00382">
    <property type="entry name" value="AAA"/>
    <property type="match status" value="1"/>
</dbReference>
<protein>
    <submittedName>
        <fullName evidence="7">ABC-2 type transport system ATP-binding protein</fullName>
    </submittedName>
</protein>
<evidence type="ECO:0000256" key="5">
    <source>
        <dbReference type="ARBA" id="ARBA00023251"/>
    </source>
</evidence>
<dbReference type="InterPro" id="IPR003439">
    <property type="entry name" value="ABC_transporter-like_ATP-bd"/>
</dbReference>
<evidence type="ECO:0000313" key="8">
    <source>
        <dbReference type="Proteomes" id="UP000181909"/>
    </source>
</evidence>
<evidence type="ECO:0000259" key="6">
    <source>
        <dbReference type="PROSITE" id="PS50893"/>
    </source>
</evidence>
<dbReference type="PANTHER" id="PTHR42711:SF1">
    <property type="entry name" value="ABC-TRANSPORT PROTEIN, ATP-BINDING COMPONENT"/>
    <property type="match status" value="1"/>
</dbReference>
<dbReference type="PROSITE" id="PS50893">
    <property type="entry name" value="ABC_TRANSPORTER_2"/>
    <property type="match status" value="1"/>
</dbReference>
<evidence type="ECO:0000256" key="2">
    <source>
        <dbReference type="ARBA" id="ARBA00022448"/>
    </source>
</evidence>
<dbReference type="Gene3D" id="3.40.50.300">
    <property type="entry name" value="P-loop containing nucleotide triphosphate hydrolases"/>
    <property type="match status" value="1"/>
</dbReference>
<dbReference type="Proteomes" id="UP000181909">
    <property type="component" value="Unassembled WGS sequence"/>
</dbReference>
<dbReference type="GO" id="GO:0005886">
    <property type="term" value="C:plasma membrane"/>
    <property type="evidence" value="ECO:0007669"/>
    <property type="project" value="UniProtKB-SubCell"/>
</dbReference>
<keyword evidence="2" id="KW-0813">Transport</keyword>
<evidence type="ECO:0000256" key="4">
    <source>
        <dbReference type="ARBA" id="ARBA00022840"/>
    </source>
</evidence>
<organism evidence="7 8">
    <name type="scientific">Streptomyces atratus</name>
    <dbReference type="NCBI Taxonomy" id="1893"/>
    <lineage>
        <taxon>Bacteria</taxon>
        <taxon>Bacillati</taxon>
        <taxon>Actinomycetota</taxon>
        <taxon>Actinomycetes</taxon>
        <taxon>Kitasatosporales</taxon>
        <taxon>Streptomycetaceae</taxon>
        <taxon>Streptomyces</taxon>
    </lineage>
</organism>
<dbReference type="InterPro" id="IPR050763">
    <property type="entry name" value="ABC_transporter_ATP-binding"/>
</dbReference>
<dbReference type="Pfam" id="PF00005">
    <property type="entry name" value="ABC_tran"/>
    <property type="match status" value="1"/>
</dbReference>
<keyword evidence="4 7" id="KW-0067">ATP-binding</keyword>
<evidence type="ECO:0000256" key="1">
    <source>
        <dbReference type="ARBA" id="ARBA00004202"/>
    </source>
</evidence>
<accession>A0A1K2FAH6</accession>
<dbReference type="GO" id="GO:0005524">
    <property type="term" value="F:ATP binding"/>
    <property type="evidence" value="ECO:0007669"/>
    <property type="project" value="UniProtKB-KW"/>
</dbReference>
<dbReference type="PANTHER" id="PTHR42711">
    <property type="entry name" value="ABC TRANSPORTER ATP-BINDING PROTEIN"/>
    <property type="match status" value="1"/>
</dbReference>
<dbReference type="STRING" id="1893.SAMN02787144_104825"/>
<dbReference type="InterPro" id="IPR003593">
    <property type="entry name" value="AAA+_ATPase"/>
</dbReference>
<keyword evidence="5" id="KW-0046">Antibiotic resistance</keyword>
<dbReference type="GO" id="GO:0046677">
    <property type="term" value="P:response to antibiotic"/>
    <property type="evidence" value="ECO:0007669"/>
    <property type="project" value="UniProtKB-KW"/>
</dbReference>
<dbReference type="GO" id="GO:0016887">
    <property type="term" value="F:ATP hydrolysis activity"/>
    <property type="evidence" value="ECO:0007669"/>
    <property type="project" value="InterPro"/>
</dbReference>
<proteinExistence type="predicted"/>
<gene>
    <name evidence="7" type="ORF">SAMN02787144_104825</name>
</gene>
<comment type="subcellular location">
    <subcellularLocation>
        <location evidence="1">Cell membrane</location>
        <topology evidence="1">Peripheral membrane protein</topology>
    </subcellularLocation>
</comment>
<dbReference type="InterPro" id="IPR027417">
    <property type="entry name" value="P-loop_NTPase"/>
</dbReference>
<reference evidence="7 8" key="1">
    <citation type="submission" date="2016-11" db="EMBL/GenBank/DDBJ databases">
        <authorList>
            <person name="Jaros S."/>
            <person name="Januszkiewicz K."/>
            <person name="Wedrychowicz H."/>
        </authorList>
    </citation>
    <scope>NUCLEOTIDE SEQUENCE [LARGE SCALE GENOMIC DNA]</scope>
    <source>
        <strain evidence="7 8">OK807</strain>
    </source>
</reference>
<feature type="domain" description="ABC transporter" evidence="6">
    <location>
        <begin position="18"/>
        <end position="250"/>
    </location>
</feature>
<name>A0A1K2FAH6_STRAR</name>
<dbReference type="EMBL" id="FPJO01000048">
    <property type="protein sequence ID" value="SFY44538.1"/>
    <property type="molecule type" value="Genomic_DNA"/>
</dbReference>
<sequence length="342" mass="37875">MTYMVDVEGLSREFSVWARTGRFRRSAKVVEAVADVSFTVARGEAVGYVGPNGSGKSTTIKMLTGILAPSSGRVSVCGLEPSQHRKQLARRIGIVFGQRSQLWWDLPLRESLEILRAIYRIPQARFRARLDECVELLDLDSFLERPVRQLSLGQRMRGEVTAALLHDPDLLVLDEPTIGLDLESKAKLRGFLAELVARRATTLLLTTHDLQDIELLCPRLIVIDHGRILADGALDTLRDEVSPERILRVDLKQPGALLPTFHGVTTVQADEHRTRQRLSFDPRRTTAAELIAQVAQVAPVIDVSVTEPAIEDVIRGLYARSGAVPAARHISRSSETTAGEEE</sequence>
<dbReference type="SUPFAM" id="SSF52540">
    <property type="entry name" value="P-loop containing nucleoside triphosphate hydrolases"/>
    <property type="match status" value="1"/>
</dbReference>
<evidence type="ECO:0000256" key="3">
    <source>
        <dbReference type="ARBA" id="ARBA00022741"/>
    </source>
</evidence>
<dbReference type="AlphaFoldDB" id="A0A1K2FAH6"/>
<evidence type="ECO:0000313" key="7">
    <source>
        <dbReference type="EMBL" id="SFY44538.1"/>
    </source>
</evidence>
<keyword evidence="3" id="KW-0547">Nucleotide-binding</keyword>